<reference evidence="1 2" key="1">
    <citation type="journal article" date="2018" name="bioRxiv">
        <title>Evidence of independent acquisition and adaption of ultra-small bacteria to human hosts across the highly diverse yet reduced genomes of the phylum Saccharibacteria.</title>
        <authorList>
            <person name="McLean J.S."/>
            <person name="Bor B."/>
            <person name="To T.T."/>
            <person name="Liu Q."/>
            <person name="Kearns K.A."/>
            <person name="Solden L.M."/>
            <person name="Wrighton K.C."/>
            <person name="He X."/>
            <person name="Shi W."/>
        </authorList>
    </citation>
    <scope>NUCLEOTIDE SEQUENCE [LARGE SCALE GENOMIC DNA]</scope>
    <source>
        <strain evidence="1 2">TM7_CMJM_G6_1_HOT_870</strain>
    </source>
</reference>
<reference evidence="1 2" key="2">
    <citation type="journal article" date="2020" name="Cell Rep.">
        <title>Acquisition and Adaptation of Ultra-small Parasitic Reduced Genome Bacteria to Mammalian Hosts.</title>
        <authorList>
            <person name="McLean J.S."/>
            <person name="Bor B."/>
            <person name="Kerns K.A."/>
            <person name="Liu Q."/>
            <person name="To T.T."/>
            <person name="Solden L."/>
            <person name="Hendrickson E.L."/>
            <person name="Wrighton K."/>
            <person name="Shi W."/>
            <person name="He X."/>
        </authorList>
    </citation>
    <scope>NUCLEOTIDE SEQUENCE [LARGE SCALE GENOMIC DNA]</scope>
    <source>
        <strain evidence="1 2">TM7_CMJM_G6_1_HOT_870</strain>
    </source>
</reference>
<organism evidence="1 2">
    <name type="scientific">Candidatus Nanogingivalis gingivitcus</name>
    <dbReference type="NCBI Taxonomy" id="2171992"/>
    <lineage>
        <taxon>Bacteria</taxon>
        <taxon>Candidatus Saccharimonadota</taxon>
        <taxon>Candidatus Nanosyncoccalia</taxon>
        <taxon>Candidatus Nanogingivales</taxon>
        <taxon>Candidatus Nanogingivalaceae</taxon>
        <taxon>Candidatus Nanogingivalis</taxon>
    </lineage>
</organism>
<sequence>MFSCFVLLVLLNVIFLLRIKERIKVTPVDTILENTTFIPKALRLKSIAKSKAVLKAPIVANLIF</sequence>
<keyword evidence="2" id="KW-1185">Reference proteome</keyword>
<dbReference type="Proteomes" id="UP001190925">
    <property type="component" value="Unassembled WGS sequence"/>
</dbReference>
<evidence type="ECO:0000313" key="1">
    <source>
        <dbReference type="EMBL" id="RYC72306.1"/>
    </source>
</evidence>
<accession>A0ABY0FH71</accession>
<comment type="caution">
    <text evidence="1">The sequence shown here is derived from an EMBL/GenBank/DDBJ whole genome shotgun (WGS) entry which is preliminary data.</text>
</comment>
<gene>
    <name evidence="1" type="ORF">G6CMJM_00615</name>
</gene>
<protein>
    <submittedName>
        <fullName evidence="1">Uncharacterized protein</fullName>
    </submittedName>
</protein>
<proteinExistence type="predicted"/>
<dbReference type="EMBL" id="PRLK01000014">
    <property type="protein sequence ID" value="RYC72306.1"/>
    <property type="molecule type" value="Genomic_DNA"/>
</dbReference>
<name>A0ABY0FH71_9BACT</name>
<evidence type="ECO:0000313" key="2">
    <source>
        <dbReference type="Proteomes" id="UP001190925"/>
    </source>
</evidence>